<evidence type="ECO:0000259" key="12">
    <source>
        <dbReference type="PROSITE" id="PS50888"/>
    </source>
</evidence>
<dbReference type="GO" id="GO:0007399">
    <property type="term" value="P:nervous system development"/>
    <property type="evidence" value="ECO:0007669"/>
    <property type="project" value="UniProtKB-KW"/>
</dbReference>
<evidence type="ECO:0000256" key="6">
    <source>
        <dbReference type="ARBA" id="ARBA00023015"/>
    </source>
</evidence>
<dbReference type="Gene3D" id="4.10.280.10">
    <property type="entry name" value="Helix-loop-helix DNA-binding domain"/>
    <property type="match status" value="1"/>
</dbReference>
<feature type="compositionally biased region" description="Low complexity" evidence="10">
    <location>
        <begin position="565"/>
        <end position="575"/>
    </location>
</feature>
<keyword evidence="9" id="KW-0539">Nucleus</keyword>
<dbReference type="PANTHER" id="PTHR23043:SF36">
    <property type="entry name" value="PROTEIN SINGLE-MINDED"/>
    <property type="match status" value="1"/>
</dbReference>
<keyword evidence="4" id="KW-0221">Differentiation</keyword>
<dbReference type="InterPro" id="IPR011598">
    <property type="entry name" value="bHLH_dom"/>
</dbReference>
<keyword evidence="7" id="KW-0238">DNA-binding</keyword>
<accession>A0A8T0EQG6</accession>
<feature type="compositionally biased region" description="Low complexity" evidence="10">
    <location>
        <begin position="336"/>
        <end position="356"/>
    </location>
</feature>
<evidence type="ECO:0000256" key="2">
    <source>
        <dbReference type="ARBA" id="ARBA00022473"/>
    </source>
</evidence>
<dbReference type="NCBIfam" id="TIGR00229">
    <property type="entry name" value="sensory_box"/>
    <property type="match status" value="1"/>
</dbReference>
<keyword evidence="2" id="KW-0217">Developmental protein</keyword>
<dbReference type="AlphaFoldDB" id="A0A8T0EQG6"/>
<proteinExistence type="predicted"/>
<dbReference type="GO" id="GO:0046983">
    <property type="term" value="F:protein dimerization activity"/>
    <property type="evidence" value="ECO:0007669"/>
    <property type="project" value="InterPro"/>
</dbReference>
<evidence type="ECO:0000256" key="3">
    <source>
        <dbReference type="ARBA" id="ARBA00022737"/>
    </source>
</evidence>
<evidence type="ECO:0000256" key="7">
    <source>
        <dbReference type="ARBA" id="ARBA00023125"/>
    </source>
</evidence>
<feature type="domain" description="BHLH" evidence="12">
    <location>
        <begin position="1"/>
        <end position="53"/>
    </location>
</feature>
<sequence length="727" mass="80530">MKEKSKNAARSRREKENAEFLELAKLLPLPSAITSQLDKASIIRLTTSYLRMREVFPKGLGDGWGAAPPIANPLESAIKELGSHLLQTLDGFVFVVAPDGKIMYISETASVHLGLSQVELTGNSIYEYIDPTDHDEMAAVLSLQPPPLHHQIPVPQGGHGIRTGEVFFRPNEMCSRQAKCRPYVWGLQSNPLQRVSEGAKVYRGHVAVRQLLPEHGANMDLRLIFLDARVTNLTGYQPQDLIEKTLYHYIHGADCVQMRYSHDTLLHKGQVTTKYYRFLTKDGGWIWMQSYATVVHNTRSSRPHCIVSVNYVLSKQEAESMQLEVEQVRKPDSLYSSSISTTQGNTTNGTSSTTPTRNRHQKAKNRKSPYLYDEANMGCLRGDTVDPCLFEMNSFPLHHAAFSAVTHSPYSEIGGPNPPPQYPHSPHVAMGLLDPGGGSFLPHYPPQRISPLPHIEAPYDREERYSVQSYTSFPPCEASVMSSSPDVETDPMQPLPCAMPPQQEMCSAPIGYVPPVAPQAHEMGVNHHILYTTPVGNGGPFSSPSDSMLSESDLDSFQNGRTDSPRSTSSTSSPLHHQHSSNKQPSSALGPVLRGGSSSNSNNHYKSVITATNLQRPADYISQRLTKQQQFQQRTYASCSPTDNSYNDSCYFEAARQQQQQQQPHLDSGIKYTLSKCDNFADKSYCISSSNGANDYVCPNDPGGVQPQYTSVIVDAQQYQMANGFVH</sequence>
<organism evidence="13 14">
    <name type="scientific">Argiope bruennichi</name>
    <name type="common">Wasp spider</name>
    <name type="synonym">Aranea bruennichi</name>
    <dbReference type="NCBI Taxonomy" id="94029"/>
    <lineage>
        <taxon>Eukaryota</taxon>
        <taxon>Metazoa</taxon>
        <taxon>Ecdysozoa</taxon>
        <taxon>Arthropoda</taxon>
        <taxon>Chelicerata</taxon>
        <taxon>Arachnida</taxon>
        <taxon>Araneae</taxon>
        <taxon>Araneomorphae</taxon>
        <taxon>Entelegynae</taxon>
        <taxon>Araneoidea</taxon>
        <taxon>Araneidae</taxon>
        <taxon>Argiope</taxon>
    </lineage>
</organism>
<evidence type="ECO:0000256" key="5">
    <source>
        <dbReference type="ARBA" id="ARBA00022902"/>
    </source>
</evidence>
<dbReference type="PROSITE" id="PS50112">
    <property type="entry name" value="PAS"/>
    <property type="match status" value="2"/>
</dbReference>
<keyword evidence="6" id="KW-0805">Transcription regulation</keyword>
<comment type="subcellular location">
    <subcellularLocation>
        <location evidence="1">Nucleus</location>
    </subcellularLocation>
</comment>
<dbReference type="InterPro" id="IPR000014">
    <property type="entry name" value="PAS"/>
</dbReference>
<evidence type="ECO:0000313" key="13">
    <source>
        <dbReference type="EMBL" id="KAF8778143.1"/>
    </source>
</evidence>
<dbReference type="InterPro" id="IPR013655">
    <property type="entry name" value="PAS_fold_3"/>
</dbReference>
<dbReference type="SMART" id="SM00086">
    <property type="entry name" value="PAC"/>
    <property type="match status" value="1"/>
</dbReference>
<dbReference type="SUPFAM" id="SSF47459">
    <property type="entry name" value="HLH, helix-loop-helix DNA-binding domain"/>
    <property type="match status" value="1"/>
</dbReference>
<dbReference type="InterPro" id="IPR013767">
    <property type="entry name" value="PAS_fold"/>
</dbReference>
<dbReference type="EMBL" id="JABXBU010002072">
    <property type="protein sequence ID" value="KAF8778143.1"/>
    <property type="molecule type" value="Genomic_DNA"/>
</dbReference>
<dbReference type="CDD" id="cd00130">
    <property type="entry name" value="PAS"/>
    <property type="match status" value="2"/>
</dbReference>
<dbReference type="SUPFAM" id="SSF55785">
    <property type="entry name" value="PYP-like sensor domain (PAS domain)"/>
    <property type="match status" value="2"/>
</dbReference>
<keyword evidence="5" id="KW-0524">Neurogenesis</keyword>
<keyword evidence="14" id="KW-1185">Reference proteome</keyword>
<dbReference type="PANTHER" id="PTHR23043">
    <property type="entry name" value="HYPOXIA-INDUCIBLE FACTOR 1 ALPHA"/>
    <property type="match status" value="1"/>
</dbReference>
<dbReference type="Pfam" id="PF00989">
    <property type="entry name" value="PAS"/>
    <property type="match status" value="1"/>
</dbReference>
<dbReference type="SMART" id="SM00091">
    <property type="entry name" value="PAS"/>
    <property type="match status" value="2"/>
</dbReference>
<keyword evidence="8" id="KW-0804">Transcription</keyword>
<dbReference type="GO" id="GO:0005634">
    <property type="term" value="C:nucleus"/>
    <property type="evidence" value="ECO:0007669"/>
    <property type="project" value="UniProtKB-SubCell"/>
</dbReference>
<dbReference type="GO" id="GO:0045944">
    <property type="term" value="P:positive regulation of transcription by RNA polymerase II"/>
    <property type="evidence" value="ECO:0007669"/>
    <property type="project" value="UniProtKB-ARBA"/>
</dbReference>
<feature type="compositionally biased region" description="Low complexity" evidence="10">
    <location>
        <begin position="542"/>
        <end position="551"/>
    </location>
</feature>
<evidence type="ECO:0000256" key="8">
    <source>
        <dbReference type="ARBA" id="ARBA00023163"/>
    </source>
</evidence>
<dbReference type="PROSITE" id="PS50888">
    <property type="entry name" value="BHLH"/>
    <property type="match status" value="1"/>
</dbReference>
<evidence type="ECO:0000256" key="1">
    <source>
        <dbReference type="ARBA" id="ARBA00004123"/>
    </source>
</evidence>
<reference evidence="13" key="2">
    <citation type="submission" date="2020-06" db="EMBL/GenBank/DDBJ databases">
        <authorList>
            <person name="Sheffer M."/>
        </authorList>
    </citation>
    <scope>NUCLEOTIDE SEQUENCE</scope>
</reference>
<dbReference type="Pfam" id="PF23171">
    <property type="entry name" value="bHLH_HIF1A"/>
    <property type="match status" value="1"/>
</dbReference>
<gene>
    <name evidence="13" type="ORF">HNY73_014896</name>
</gene>
<reference evidence="13" key="1">
    <citation type="journal article" date="2020" name="bioRxiv">
        <title>Chromosome-level reference genome of the European wasp spider Argiope bruennichi: a resource for studies on range expansion and evolutionary adaptation.</title>
        <authorList>
            <person name="Sheffer M.M."/>
            <person name="Hoppe A."/>
            <person name="Krehenwinkel H."/>
            <person name="Uhl G."/>
            <person name="Kuss A.W."/>
            <person name="Jensen L."/>
            <person name="Jensen C."/>
            <person name="Gillespie R.G."/>
            <person name="Hoff K.J."/>
            <person name="Prost S."/>
        </authorList>
    </citation>
    <scope>NUCLEOTIDE SEQUENCE</scope>
</reference>
<dbReference type="InterPro" id="IPR035965">
    <property type="entry name" value="PAS-like_dom_sf"/>
</dbReference>
<evidence type="ECO:0000259" key="11">
    <source>
        <dbReference type="PROSITE" id="PS50112"/>
    </source>
</evidence>
<feature type="compositionally biased region" description="Basic residues" evidence="10">
    <location>
        <begin position="357"/>
        <end position="367"/>
    </location>
</feature>
<dbReference type="GO" id="GO:0000977">
    <property type="term" value="F:RNA polymerase II transcription regulatory region sequence-specific DNA binding"/>
    <property type="evidence" value="ECO:0007669"/>
    <property type="project" value="TreeGrafter"/>
</dbReference>
<evidence type="ECO:0000256" key="9">
    <source>
        <dbReference type="ARBA" id="ARBA00023242"/>
    </source>
</evidence>
<dbReference type="Pfam" id="PF08447">
    <property type="entry name" value="PAS_3"/>
    <property type="match status" value="1"/>
</dbReference>
<dbReference type="GO" id="GO:0000981">
    <property type="term" value="F:DNA-binding transcription factor activity, RNA polymerase II-specific"/>
    <property type="evidence" value="ECO:0007669"/>
    <property type="project" value="TreeGrafter"/>
</dbReference>
<evidence type="ECO:0000256" key="10">
    <source>
        <dbReference type="SAM" id="MobiDB-lite"/>
    </source>
</evidence>
<keyword evidence="3" id="KW-0677">Repeat</keyword>
<dbReference type="InterPro" id="IPR036638">
    <property type="entry name" value="HLH_DNA-bd_sf"/>
</dbReference>
<dbReference type="FunFam" id="3.30.450.20:FF:000047">
    <property type="entry name" value="SIM bHLH transcription factor 2"/>
    <property type="match status" value="1"/>
</dbReference>
<evidence type="ECO:0000313" key="14">
    <source>
        <dbReference type="Proteomes" id="UP000807504"/>
    </source>
</evidence>
<feature type="region of interest" description="Disordered" evidence="10">
    <location>
        <begin position="335"/>
        <end position="368"/>
    </location>
</feature>
<feature type="region of interest" description="Disordered" evidence="10">
    <location>
        <begin position="536"/>
        <end position="604"/>
    </location>
</feature>
<feature type="domain" description="PAS" evidence="11">
    <location>
        <begin position="78"/>
        <end position="141"/>
    </location>
</feature>
<feature type="domain" description="PAS" evidence="11">
    <location>
        <begin position="218"/>
        <end position="269"/>
    </location>
</feature>
<dbReference type="SMART" id="SM00353">
    <property type="entry name" value="HLH"/>
    <property type="match status" value="1"/>
</dbReference>
<name>A0A8T0EQG6_ARGBR</name>
<evidence type="ECO:0000256" key="4">
    <source>
        <dbReference type="ARBA" id="ARBA00022782"/>
    </source>
</evidence>
<dbReference type="Proteomes" id="UP000807504">
    <property type="component" value="Unassembled WGS sequence"/>
</dbReference>
<dbReference type="GO" id="GO:0030154">
    <property type="term" value="P:cell differentiation"/>
    <property type="evidence" value="ECO:0007669"/>
    <property type="project" value="UniProtKB-KW"/>
</dbReference>
<dbReference type="InterPro" id="IPR001610">
    <property type="entry name" value="PAC"/>
</dbReference>
<protein>
    <submittedName>
        <fullName evidence="13">Single-minded like protein</fullName>
    </submittedName>
</protein>
<dbReference type="FunFam" id="4.10.280.10:FF:000007">
    <property type="entry name" value="single-minded homolog 1 isoform X1"/>
    <property type="match status" value="1"/>
</dbReference>
<comment type="caution">
    <text evidence="13">The sequence shown here is derived from an EMBL/GenBank/DDBJ whole genome shotgun (WGS) entry which is preliminary data.</text>
</comment>
<dbReference type="Gene3D" id="3.30.450.20">
    <property type="entry name" value="PAS domain"/>
    <property type="match status" value="2"/>
</dbReference>